<evidence type="ECO:0000313" key="2">
    <source>
        <dbReference type="Proteomes" id="UP001497482"/>
    </source>
</evidence>
<dbReference type="EMBL" id="OZ035839">
    <property type="protein sequence ID" value="CAL1585395.1"/>
    <property type="molecule type" value="Genomic_DNA"/>
</dbReference>
<protein>
    <submittedName>
        <fullName evidence="1">Uncharacterized protein</fullName>
    </submittedName>
</protein>
<keyword evidence="2" id="KW-1185">Reference proteome</keyword>
<evidence type="ECO:0000313" key="1">
    <source>
        <dbReference type="EMBL" id="CAL1585395.1"/>
    </source>
</evidence>
<sequence length="99" mass="10684">MVNQVDSTQNQDQNQLFGTLLGHSPLGEAAPWGAAAVSMDPLIRVKEEARSRSKPRRPGCITMSPVSADSTLSSAHHSLGFHCFLCVQMFHAEDEGGFS</sequence>
<name>A0AAV2K630_KNICA</name>
<organism evidence="1 2">
    <name type="scientific">Knipowitschia caucasica</name>
    <name type="common">Caucasian dwarf goby</name>
    <name type="synonym">Pomatoschistus caucasicus</name>
    <dbReference type="NCBI Taxonomy" id="637954"/>
    <lineage>
        <taxon>Eukaryota</taxon>
        <taxon>Metazoa</taxon>
        <taxon>Chordata</taxon>
        <taxon>Craniata</taxon>
        <taxon>Vertebrata</taxon>
        <taxon>Euteleostomi</taxon>
        <taxon>Actinopterygii</taxon>
        <taxon>Neopterygii</taxon>
        <taxon>Teleostei</taxon>
        <taxon>Neoteleostei</taxon>
        <taxon>Acanthomorphata</taxon>
        <taxon>Gobiaria</taxon>
        <taxon>Gobiiformes</taxon>
        <taxon>Gobioidei</taxon>
        <taxon>Gobiidae</taxon>
        <taxon>Gobiinae</taxon>
        <taxon>Knipowitschia</taxon>
    </lineage>
</organism>
<dbReference type="AlphaFoldDB" id="A0AAV2K630"/>
<reference evidence="1 2" key="1">
    <citation type="submission" date="2024-04" db="EMBL/GenBank/DDBJ databases">
        <authorList>
            <person name="Waldvogel A.-M."/>
            <person name="Schoenle A."/>
        </authorList>
    </citation>
    <scope>NUCLEOTIDE SEQUENCE [LARGE SCALE GENOMIC DNA]</scope>
</reference>
<gene>
    <name evidence="1" type="ORF">KC01_LOCUS15622</name>
</gene>
<proteinExistence type="predicted"/>
<dbReference type="Proteomes" id="UP001497482">
    <property type="component" value="Chromosome 17"/>
</dbReference>
<accession>A0AAV2K630</accession>